<name>A0ABD5Z1D0_9EURY</name>
<evidence type="ECO:0000259" key="4">
    <source>
        <dbReference type="Pfam" id="PF15915"/>
    </source>
</evidence>
<evidence type="ECO:0000313" key="6">
    <source>
        <dbReference type="Proteomes" id="UP001596447"/>
    </source>
</evidence>
<evidence type="ECO:0000256" key="1">
    <source>
        <dbReference type="ARBA" id="ARBA00023015"/>
    </source>
</evidence>
<dbReference type="RefSeq" id="WP_279528953.1">
    <property type="nucleotide sequence ID" value="NZ_CP122312.1"/>
</dbReference>
<evidence type="ECO:0000256" key="2">
    <source>
        <dbReference type="ARBA" id="ARBA00023163"/>
    </source>
</evidence>
<feature type="domain" description="Bacterioopsin transcriptional activator GAF and HTH associated" evidence="4">
    <location>
        <begin position="3"/>
        <end position="153"/>
    </location>
</feature>
<keyword evidence="1" id="KW-0805">Transcription regulation</keyword>
<dbReference type="Proteomes" id="UP001596447">
    <property type="component" value="Unassembled WGS sequence"/>
</dbReference>
<evidence type="ECO:0000259" key="3">
    <source>
        <dbReference type="Pfam" id="PF04967"/>
    </source>
</evidence>
<accession>A0ABD5Z1D0</accession>
<keyword evidence="6" id="KW-1185">Reference proteome</keyword>
<dbReference type="AlphaFoldDB" id="A0ABD5Z1D0"/>
<dbReference type="Pfam" id="PF15915">
    <property type="entry name" value="BAT"/>
    <property type="match status" value="1"/>
</dbReference>
<dbReference type="PANTHER" id="PTHR34236:SF1">
    <property type="entry name" value="DIMETHYL SULFOXIDE REDUCTASE TRANSCRIPTIONAL ACTIVATOR"/>
    <property type="match status" value="1"/>
</dbReference>
<reference evidence="5 6" key="1">
    <citation type="journal article" date="2019" name="Int. J. Syst. Evol. Microbiol.">
        <title>The Global Catalogue of Microorganisms (GCM) 10K type strain sequencing project: providing services to taxonomists for standard genome sequencing and annotation.</title>
        <authorList>
            <consortium name="The Broad Institute Genomics Platform"/>
            <consortium name="The Broad Institute Genome Sequencing Center for Infectious Disease"/>
            <person name="Wu L."/>
            <person name="Ma J."/>
        </authorList>
    </citation>
    <scope>NUCLEOTIDE SEQUENCE [LARGE SCALE GENOMIC DNA]</scope>
    <source>
        <strain evidence="5 6">XZGYJ-43</strain>
    </source>
</reference>
<feature type="domain" description="HTH bat-type" evidence="3">
    <location>
        <begin position="157"/>
        <end position="208"/>
    </location>
</feature>
<dbReference type="InterPro" id="IPR031803">
    <property type="entry name" value="BAT_GAF/HTH-assoc"/>
</dbReference>
<keyword evidence="2" id="KW-0804">Transcription</keyword>
<proteinExistence type="predicted"/>
<dbReference type="PANTHER" id="PTHR34236">
    <property type="entry name" value="DIMETHYL SULFOXIDE REDUCTASE TRANSCRIPTIONAL ACTIVATOR"/>
    <property type="match status" value="1"/>
</dbReference>
<comment type="caution">
    <text evidence="5">The sequence shown here is derived from an EMBL/GenBank/DDBJ whole genome shotgun (WGS) entry which is preliminary data.</text>
</comment>
<dbReference type="InterPro" id="IPR007050">
    <property type="entry name" value="HTH_bacterioopsin"/>
</dbReference>
<dbReference type="EMBL" id="JBHTAR010000011">
    <property type="protein sequence ID" value="MFC7199003.1"/>
    <property type="molecule type" value="Genomic_DNA"/>
</dbReference>
<sequence>MSVILTFTTSGGDIPFGRALPAGDATAELDRVVPLSDGALPYVWVHATDAEYRRFEDALRSEGASDVTVVDEFDDRRLYRITWDEVPDGVTRTLSEVDGGISLLQASGDRDTWEFEARFPDQSALSTFNDRCREVGIDLDVTSLYQPDPDGTSAHGLTESQRDTLVAALDSGYYDIPRSTTTVELAETLDISDQSLSERLRRAHAALVENTLR</sequence>
<gene>
    <name evidence="5" type="ORF">ACFQJ9_06170</name>
</gene>
<protein>
    <submittedName>
        <fullName evidence="5">Helix-turn-helix domain-containing protein</fullName>
    </submittedName>
</protein>
<organism evidence="5 6">
    <name type="scientific">Halospeciosus flavus</name>
    <dbReference type="NCBI Taxonomy" id="3032283"/>
    <lineage>
        <taxon>Archaea</taxon>
        <taxon>Methanobacteriati</taxon>
        <taxon>Methanobacteriota</taxon>
        <taxon>Stenosarchaea group</taxon>
        <taxon>Halobacteria</taxon>
        <taxon>Halobacteriales</taxon>
        <taxon>Halobacteriaceae</taxon>
        <taxon>Halospeciosus</taxon>
    </lineage>
</organism>
<dbReference type="Pfam" id="PF04967">
    <property type="entry name" value="HTH_10"/>
    <property type="match status" value="1"/>
</dbReference>
<evidence type="ECO:0000313" key="5">
    <source>
        <dbReference type="EMBL" id="MFC7199003.1"/>
    </source>
</evidence>